<protein>
    <recommendedName>
        <fullName evidence="4">Mini-ribonuclease 3</fullName>
        <shortName evidence="4">Mini-3</shortName>
        <shortName evidence="4">Mini-RNase 3</shortName>
        <ecNumber evidence="4">3.1.26.-</ecNumber>
    </recommendedName>
    <alternativeName>
        <fullName evidence="4">Mini-RNase III</fullName>
        <shortName evidence="4">Mini-III</shortName>
    </alternativeName>
</protein>
<evidence type="ECO:0000256" key="1">
    <source>
        <dbReference type="ARBA" id="ARBA00022722"/>
    </source>
</evidence>
<dbReference type="Proteomes" id="UP000741863">
    <property type="component" value="Unassembled WGS sequence"/>
</dbReference>
<comment type="subunit">
    <text evidence="4">Homodimer.</text>
</comment>
<dbReference type="SUPFAM" id="SSF69065">
    <property type="entry name" value="RNase III domain-like"/>
    <property type="match status" value="1"/>
</dbReference>
<dbReference type="PIRSF" id="PIRSF005520">
    <property type="entry name" value="UCP005520"/>
    <property type="match status" value="1"/>
</dbReference>
<dbReference type="EMBL" id="JAFBEC010000015">
    <property type="protein sequence ID" value="MBM7634688.1"/>
    <property type="molecule type" value="Genomic_DNA"/>
</dbReference>
<dbReference type="HAMAP" id="MF_01468">
    <property type="entry name" value="RNase_Mini_III"/>
    <property type="match status" value="1"/>
</dbReference>
<comment type="similarity">
    <text evidence="4">Belongs to the MrnC RNase family.</text>
</comment>
<keyword evidence="7" id="KW-1185">Reference proteome</keyword>
<dbReference type="PANTHER" id="PTHR34276">
    <property type="entry name" value="MINI-RIBONUCLEASE 3"/>
    <property type="match status" value="1"/>
</dbReference>
<comment type="cofactor">
    <cofactor evidence="4">
        <name>Mg(2+)</name>
        <dbReference type="ChEBI" id="CHEBI:18420"/>
    </cofactor>
</comment>
<keyword evidence="2 4" id="KW-0255">Endonuclease</keyword>
<comment type="caution">
    <text evidence="6">The sequence shown here is derived from an EMBL/GenBank/DDBJ whole genome shotgun (WGS) entry which is preliminary data.</text>
</comment>
<dbReference type="PANTHER" id="PTHR34276:SF1">
    <property type="entry name" value="MINI-RIBONUCLEASE 3"/>
    <property type="match status" value="1"/>
</dbReference>
<evidence type="ECO:0000313" key="6">
    <source>
        <dbReference type="EMBL" id="MBM7634688.1"/>
    </source>
</evidence>
<feature type="active site" evidence="4">
    <location>
        <position position="19"/>
    </location>
</feature>
<keyword evidence="4" id="KW-0699">rRNA-binding</keyword>
<dbReference type="Gene3D" id="1.10.1520.10">
    <property type="entry name" value="Ribonuclease III domain"/>
    <property type="match status" value="1"/>
</dbReference>
<comment type="subcellular location">
    <subcellularLocation>
        <location evidence="4">Cytoplasm</location>
    </subcellularLocation>
</comment>
<accession>A0ABS2PGX8</accession>
<keyword evidence="3 4" id="KW-0378">Hydrolase</keyword>
<dbReference type="SMART" id="SM00535">
    <property type="entry name" value="RIBOc"/>
    <property type="match status" value="1"/>
</dbReference>
<keyword evidence="4" id="KW-0698">rRNA processing</keyword>
<keyword evidence="4" id="KW-0460">Magnesium</keyword>
<dbReference type="CDD" id="cd00593">
    <property type="entry name" value="RIBOc"/>
    <property type="match status" value="1"/>
</dbReference>
<evidence type="ECO:0000256" key="3">
    <source>
        <dbReference type="ARBA" id="ARBA00022801"/>
    </source>
</evidence>
<organism evidence="6 7">
    <name type="scientific">Geomicrobium sediminis</name>
    <dbReference type="NCBI Taxonomy" id="1347788"/>
    <lineage>
        <taxon>Bacteria</taxon>
        <taxon>Bacillati</taxon>
        <taxon>Bacillota</taxon>
        <taxon>Bacilli</taxon>
        <taxon>Bacillales</taxon>
        <taxon>Geomicrobium</taxon>
    </lineage>
</organism>
<evidence type="ECO:0000313" key="7">
    <source>
        <dbReference type="Proteomes" id="UP000741863"/>
    </source>
</evidence>
<dbReference type="GO" id="GO:0016787">
    <property type="term" value="F:hydrolase activity"/>
    <property type="evidence" value="ECO:0007669"/>
    <property type="project" value="UniProtKB-KW"/>
</dbReference>
<reference evidence="6 7" key="1">
    <citation type="submission" date="2021-01" db="EMBL/GenBank/DDBJ databases">
        <title>Genomic Encyclopedia of Type Strains, Phase IV (KMG-IV): sequencing the most valuable type-strain genomes for metagenomic binning, comparative biology and taxonomic classification.</title>
        <authorList>
            <person name="Goeker M."/>
        </authorList>
    </citation>
    <scope>NUCLEOTIDE SEQUENCE [LARGE SCALE GENOMIC DNA]</scope>
    <source>
        <strain evidence="6 7">DSM 25540</strain>
    </source>
</reference>
<proteinExistence type="inferred from homology"/>
<dbReference type="InterPro" id="IPR008226">
    <property type="entry name" value="Mini3_fam"/>
</dbReference>
<comment type="function">
    <text evidence="4">Involved in correct processing of both the 5' and 3' ends of 23S rRNA precursor. Processes 30S rRNA precursor transcript even in absence of ribonuclease 3 (Rnc); Rnc processes 30S rRNA into smaller rRNA precursors.</text>
</comment>
<keyword evidence="4" id="KW-0963">Cytoplasm</keyword>
<evidence type="ECO:0000256" key="2">
    <source>
        <dbReference type="ARBA" id="ARBA00022759"/>
    </source>
</evidence>
<name>A0ABS2PGX8_9BACL</name>
<sequence length="133" mass="15025">MQSSQYKQLNGLTLAYIGDAVYELHVRSFLVHKGMAKPNELHKAATSYVSAKAQASALHYWLENEQLTEEEEAIVRRGRNAKSGSLPKNTDVQTYRYSTGFEALIGYVHLACDKTRLEQLMNEAIARTDEEES</sequence>
<keyword evidence="4" id="KW-0690">Ribosome biogenesis</keyword>
<dbReference type="InterPro" id="IPR036389">
    <property type="entry name" value="RNase_III_sf"/>
</dbReference>
<evidence type="ECO:0000256" key="4">
    <source>
        <dbReference type="HAMAP-Rule" id="MF_01468"/>
    </source>
</evidence>
<keyword evidence="4" id="KW-0694">RNA-binding</keyword>
<keyword evidence="1 4" id="KW-0540">Nuclease</keyword>
<feature type="domain" description="RNase III" evidence="5">
    <location>
        <begin position="1"/>
        <end position="130"/>
    </location>
</feature>
<dbReference type="RefSeq" id="WP_204699467.1">
    <property type="nucleotide sequence ID" value="NZ_JAFBEC010000015.1"/>
</dbReference>
<dbReference type="InterPro" id="IPR000999">
    <property type="entry name" value="RNase_III_dom"/>
</dbReference>
<dbReference type="EC" id="3.1.26.-" evidence="4"/>
<dbReference type="Pfam" id="PF00636">
    <property type="entry name" value="Ribonuclease_3"/>
    <property type="match status" value="1"/>
</dbReference>
<gene>
    <name evidence="4" type="primary">mrnC</name>
    <name evidence="6" type="ORF">JOD17_003811</name>
</gene>
<evidence type="ECO:0000259" key="5">
    <source>
        <dbReference type="SMART" id="SM00535"/>
    </source>
</evidence>